<evidence type="ECO:0000313" key="3">
    <source>
        <dbReference type="Proteomes" id="UP000183788"/>
    </source>
</evidence>
<reference evidence="2 4" key="2">
    <citation type="submission" date="2023-11" db="EMBL/GenBank/DDBJ databases">
        <title>MicrobeMod: A computational toolkit for identifying prokaryotic methylation and restriction-modification with nanopore sequencing.</title>
        <authorList>
            <person name="Crits-Christoph A."/>
            <person name="Kang S.C."/>
            <person name="Lee H."/>
            <person name="Ostrov N."/>
        </authorList>
    </citation>
    <scope>NUCLEOTIDE SEQUENCE [LARGE SCALE GENOMIC DNA]</scope>
    <source>
        <strain evidence="2 4">ATCC 23090</strain>
    </source>
</reference>
<accession>A0A1K1LP99</accession>
<evidence type="ECO:0000313" key="2">
    <source>
        <dbReference type="EMBL" id="WQG89416.1"/>
    </source>
</evidence>
<dbReference type="InterPro" id="IPR018490">
    <property type="entry name" value="cNMP-bd_dom_sf"/>
</dbReference>
<protein>
    <submittedName>
        <fullName evidence="2">Crp/Fnr family transcriptional regulator</fullName>
    </submittedName>
    <submittedName>
        <fullName evidence="1">cAMP-binding domain of CRP or a regulatory subunit of cAMP-dependent protein kinases</fullName>
    </submittedName>
</protein>
<dbReference type="SUPFAM" id="SSF51206">
    <property type="entry name" value="cAMP-binding domain-like"/>
    <property type="match status" value="1"/>
</dbReference>
<keyword evidence="1" id="KW-0418">Kinase</keyword>
<name>A0A1K1LP99_9BACT</name>
<evidence type="ECO:0000313" key="4">
    <source>
        <dbReference type="Proteomes" id="UP001326715"/>
    </source>
</evidence>
<dbReference type="Proteomes" id="UP000183788">
    <property type="component" value="Unassembled WGS sequence"/>
</dbReference>
<sequence length="186" mass="22029">MELLGFLRQEFDLPANICSELEQAFTCEILPKHHKLQIPDSMSKKVYFLESGLLRSYYIKEDKDITHFFFSENSFSLSIESVFYNTPSLIGLELLEPSTVRWIYYNDLEIYINKYNKLEKLMRVLLIDVMKKLSERLYMTQFQSAQERYKTMLEKHPDILLRAPLGHIASYIGITQQRLSVIRSQK</sequence>
<reference evidence="1 3" key="1">
    <citation type="submission" date="2016-11" db="EMBL/GenBank/DDBJ databases">
        <authorList>
            <person name="Jaros S."/>
            <person name="Januszkiewicz K."/>
            <person name="Wedrychowicz H."/>
        </authorList>
    </citation>
    <scope>NUCLEOTIDE SEQUENCE [LARGE SCALE GENOMIC DNA]</scope>
    <source>
        <strain evidence="1 3">DSM 784</strain>
    </source>
</reference>
<dbReference type="AlphaFoldDB" id="A0A1K1LP99"/>
<dbReference type="InterPro" id="IPR014710">
    <property type="entry name" value="RmlC-like_jellyroll"/>
</dbReference>
<dbReference type="OrthoDB" id="680421at2"/>
<keyword evidence="1" id="KW-0808">Transferase</keyword>
<dbReference type="GO" id="GO:0016301">
    <property type="term" value="F:kinase activity"/>
    <property type="evidence" value="ECO:0007669"/>
    <property type="project" value="UniProtKB-KW"/>
</dbReference>
<dbReference type="EMBL" id="FPIZ01000001">
    <property type="protein sequence ID" value="SFW12721.1"/>
    <property type="molecule type" value="Genomic_DNA"/>
</dbReference>
<dbReference type="RefSeq" id="WP_072356625.1">
    <property type="nucleotide sequence ID" value="NZ_CBHWAX010000136.1"/>
</dbReference>
<dbReference type="EMBL" id="CP140154">
    <property type="protein sequence ID" value="WQG89416.1"/>
    <property type="molecule type" value="Genomic_DNA"/>
</dbReference>
<dbReference type="Proteomes" id="UP001326715">
    <property type="component" value="Chromosome"/>
</dbReference>
<proteinExistence type="predicted"/>
<dbReference type="STRING" id="1004.SAMN05661012_00101"/>
<keyword evidence="4" id="KW-1185">Reference proteome</keyword>
<organism evidence="1 3">
    <name type="scientific">Chitinophaga sancti</name>
    <dbReference type="NCBI Taxonomy" id="1004"/>
    <lineage>
        <taxon>Bacteria</taxon>
        <taxon>Pseudomonadati</taxon>
        <taxon>Bacteroidota</taxon>
        <taxon>Chitinophagia</taxon>
        <taxon>Chitinophagales</taxon>
        <taxon>Chitinophagaceae</taxon>
        <taxon>Chitinophaga</taxon>
    </lineage>
</organism>
<dbReference type="Gene3D" id="2.60.120.10">
    <property type="entry name" value="Jelly Rolls"/>
    <property type="match status" value="1"/>
</dbReference>
<gene>
    <name evidence="1" type="ORF">SAMN05661012_00101</name>
    <name evidence="2" type="ORF">SR876_31275</name>
</gene>
<evidence type="ECO:0000313" key="1">
    <source>
        <dbReference type="EMBL" id="SFW12721.1"/>
    </source>
</evidence>